<name>A0AAW1PV89_9CHLO</name>
<comment type="caution">
    <text evidence="7">The sequence shown here is derived from an EMBL/GenBank/DDBJ whole genome shotgun (WGS) entry which is preliminary data.</text>
</comment>
<keyword evidence="5 6" id="KW-0472">Membrane</keyword>
<dbReference type="GO" id="GO:0030134">
    <property type="term" value="C:COPII-coated ER to Golgi transport vesicle"/>
    <property type="evidence" value="ECO:0007669"/>
    <property type="project" value="TreeGrafter"/>
</dbReference>
<keyword evidence="4 6" id="KW-1133">Transmembrane helix</keyword>
<protein>
    <recommendedName>
        <fullName evidence="9">Protein TEX261</fullName>
    </recommendedName>
</protein>
<dbReference type="GO" id="GO:0000139">
    <property type="term" value="C:Golgi membrane"/>
    <property type="evidence" value="ECO:0007669"/>
    <property type="project" value="TreeGrafter"/>
</dbReference>
<dbReference type="GO" id="GO:0006888">
    <property type="term" value="P:endoplasmic reticulum to Golgi vesicle-mediated transport"/>
    <property type="evidence" value="ECO:0007669"/>
    <property type="project" value="InterPro"/>
</dbReference>
<dbReference type="GO" id="GO:0005789">
    <property type="term" value="C:endoplasmic reticulum membrane"/>
    <property type="evidence" value="ECO:0007669"/>
    <property type="project" value="TreeGrafter"/>
</dbReference>
<dbReference type="Proteomes" id="UP001465755">
    <property type="component" value="Unassembled WGS sequence"/>
</dbReference>
<evidence type="ECO:0000256" key="2">
    <source>
        <dbReference type="ARBA" id="ARBA00008096"/>
    </source>
</evidence>
<comment type="subcellular location">
    <subcellularLocation>
        <location evidence="1">Membrane</location>
        <topology evidence="1">Multi-pass membrane protein</topology>
    </subcellularLocation>
</comment>
<evidence type="ECO:0008006" key="9">
    <source>
        <dbReference type="Google" id="ProtNLM"/>
    </source>
</evidence>
<sequence>MYLATVVTWFGAYFTLVFCCISVAMGVYYLAELVEEFTMLTRRLLNVAVKAELVMHLLLLVVDRGPVLPLVISAAAQASYFRLLPGFPFLRLTSEPALTSSGLLLAAQGMWARHFYLHHRSIEFAAGFCLVTVWLVPCVFLLSLSANESVLPGAPGNLPPASGGSKGSKANRSMLKEALGFLQQKGQSILPRMAPSALSNKPHRI</sequence>
<evidence type="ECO:0000256" key="1">
    <source>
        <dbReference type="ARBA" id="ARBA00004141"/>
    </source>
</evidence>
<organism evidence="7 8">
    <name type="scientific">Symbiochloris irregularis</name>
    <dbReference type="NCBI Taxonomy" id="706552"/>
    <lineage>
        <taxon>Eukaryota</taxon>
        <taxon>Viridiplantae</taxon>
        <taxon>Chlorophyta</taxon>
        <taxon>core chlorophytes</taxon>
        <taxon>Trebouxiophyceae</taxon>
        <taxon>Trebouxiales</taxon>
        <taxon>Trebouxiaceae</taxon>
        <taxon>Symbiochloris</taxon>
    </lineage>
</organism>
<dbReference type="AlphaFoldDB" id="A0AAW1PV89"/>
<evidence type="ECO:0000256" key="4">
    <source>
        <dbReference type="ARBA" id="ARBA00022989"/>
    </source>
</evidence>
<dbReference type="InterPro" id="IPR007277">
    <property type="entry name" value="Svp26/Tex261"/>
</dbReference>
<dbReference type="PANTHER" id="PTHR13144">
    <property type="entry name" value="TEX261 PROTEIN"/>
    <property type="match status" value="1"/>
</dbReference>
<dbReference type="Pfam" id="PF04148">
    <property type="entry name" value="Erv26"/>
    <property type="match status" value="1"/>
</dbReference>
<evidence type="ECO:0000256" key="6">
    <source>
        <dbReference type="SAM" id="Phobius"/>
    </source>
</evidence>
<evidence type="ECO:0000313" key="7">
    <source>
        <dbReference type="EMBL" id="KAK9812341.1"/>
    </source>
</evidence>
<dbReference type="EMBL" id="JALJOQ010000007">
    <property type="protein sequence ID" value="KAK9812341.1"/>
    <property type="molecule type" value="Genomic_DNA"/>
</dbReference>
<keyword evidence="3 6" id="KW-0812">Transmembrane</keyword>
<evidence type="ECO:0000313" key="8">
    <source>
        <dbReference type="Proteomes" id="UP001465755"/>
    </source>
</evidence>
<dbReference type="PANTHER" id="PTHR13144:SF0">
    <property type="entry name" value="PROTEIN TEX261"/>
    <property type="match status" value="1"/>
</dbReference>
<proteinExistence type="inferred from homology"/>
<feature type="transmembrane region" description="Helical" evidence="6">
    <location>
        <begin position="97"/>
        <end position="116"/>
    </location>
</feature>
<feature type="transmembrane region" description="Helical" evidence="6">
    <location>
        <begin position="6"/>
        <end position="31"/>
    </location>
</feature>
<gene>
    <name evidence="7" type="ORF">WJX73_003811</name>
</gene>
<keyword evidence="8" id="KW-1185">Reference proteome</keyword>
<reference evidence="7 8" key="1">
    <citation type="journal article" date="2024" name="Nat. Commun.">
        <title>Phylogenomics reveals the evolutionary origins of lichenization in chlorophyte algae.</title>
        <authorList>
            <person name="Puginier C."/>
            <person name="Libourel C."/>
            <person name="Otte J."/>
            <person name="Skaloud P."/>
            <person name="Haon M."/>
            <person name="Grisel S."/>
            <person name="Petersen M."/>
            <person name="Berrin J.G."/>
            <person name="Delaux P.M."/>
            <person name="Dal Grande F."/>
            <person name="Keller J."/>
        </authorList>
    </citation>
    <scope>NUCLEOTIDE SEQUENCE [LARGE SCALE GENOMIC DNA]</scope>
    <source>
        <strain evidence="7 8">SAG 2036</strain>
    </source>
</reference>
<dbReference type="GO" id="GO:0097020">
    <property type="term" value="F:COPII receptor activity"/>
    <property type="evidence" value="ECO:0007669"/>
    <property type="project" value="InterPro"/>
</dbReference>
<accession>A0AAW1PV89</accession>
<evidence type="ECO:0000256" key="3">
    <source>
        <dbReference type="ARBA" id="ARBA00022692"/>
    </source>
</evidence>
<feature type="transmembrane region" description="Helical" evidence="6">
    <location>
        <begin position="122"/>
        <end position="142"/>
    </location>
</feature>
<evidence type="ECO:0000256" key="5">
    <source>
        <dbReference type="ARBA" id="ARBA00023136"/>
    </source>
</evidence>
<comment type="similarity">
    <text evidence="2">Belongs to the SVP26 family.</text>
</comment>